<dbReference type="AlphaFoldDB" id="A0A6V7BJE9"/>
<dbReference type="InterPro" id="IPR041492">
    <property type="entry name" value="HAD_2"/>
</dbReference>
<evidence type="ECO:0000313" key="2">
    <source>
        <dbReference type="EMBL" id="CAD0302221.1"/>
    </source>
</evidence>
<dbReference type="EMBL" id="JAWMQI010000039">
    <property type="protein sequence ID" value="MDV7249099.1"/>
    <property type="molecule type" value="Genomic_DNA"/>
</dbReference>
<dbReference type="RefSeq" id="WP_225306948.1">
    <property type="nucleotide sequence ID" value="NZ_CP128478.1"/>
</dbReference>
<accession>A0A6V7BJE9</accession>
<dbReference type="EMBL" id="LR828257">
    <property type="protein sequence ID" value="CAD0302221.1"/>
    <property type="molecule type" value="Genomic_DNA"/>
</dbReference>
<dbReference type="Proteomes" id="UP000515406">
    <property type="component" value="Chromosome"/>
</dbReference>
<organism evidence="2 4">
    <name type="scientific">Xanthomonas hortorum pv. vitians</name>
    <dbReference type="NCBI Taxonomy" id="83224"/>
    <lineage>
        <taxon>Bacteria</taxon>
        <taxon>Pseudomonadati</taxon>
        <taxon>Pseudomonadota</taxon>
        <taxon>Gammaproteobacteria</taxon>
        <taxon>Lysobacterales</taxon>
        <taxon>Lysobacteraceae</taxon>
        <taxon>Xanthomonas</taxon>
    </lineage>
</organism>
<dbReference type="Gene3D" id="3.40.50.1000">
    <property type="entry name" value="HAD superfamily/HAD-like"/>
    <property type="match status" value="1"/>
</dbReference>
<name>A0A6V7BJE9_9XANT</name>
<dbReference type="NCBIfam" id="NF041412">
    <property type="entry name" value="XopC"/>
    <property type="match status" value="1"/>
</dbReference>
<evidence type="ECO:0000256" key="1">
    <source>
        <dbReference type="SAM" id="MobiDB-lite"/>
    </source>
</evidence>
<dbReference type="Proteomes" id="UP001187425">
    <property type="component" value="Unassembled WGS sequence"/>
</dbReference>
<dbReference type="Pfam" id="PF13419">
    <property type="entry name" value="HAD_2"/>
    <property type="match status" value="1"/>
</dbReference>
<reference evidence="2 4" key="1">
    <citation type="submission" date="2020-07" db="EMBL/GenBank/DDBJ databases">
        <authorList>
            <person name="Pothier F. J."/>
        </authorList>
    </citation>
    <scope>NUCLEOTIDE SEQUENCE [LARGE SCALE GENOMIC DNA]</scope>
    <source>
        <strain evidence="2 4">CFBP 498</strain>
    </source>
</reference>
<reference evidence="3 5" key="2">
    <citation type="submission" date="2023-10" db="EMBL/GenBank/DDBJ databases">
        <title>A new tool for lettuce pathogen research.</title>
        <authorList>
            <person name="Horton K.N."/>
            <person name="Cseke L.J."/>
            <person name="Badiwe M."/>
            <person name="Tesfaye D."/>
            <person name="Klein A."/>
            <person name="Su J."/>
            <person name="Potnis N."/>
            <person name="Gassmann W."/>
        </authorList>
    </citation>
    <scope>NUCLEOTIDE SEQUENCE [LARGE SCALE GENOMIC DNA]</scope>
    <source>
        <strain evidence="3 5">JSKH1901</strain>
    </source>
</reference>
<gene>
    <name evidence="3" type="primary">xopC</name>
    <name evidence="2" type="ORF">CFBP498_03520</name>
    <name evidence="3" type="ORF">R4K57_11905</name>
</gene>
<dbReference type="EMBL" id="LR828257">
    <property type="protein sequence ID" value="CAD0302223.1"/>
    <property type="molecule type" value="Genomic_DNA"/>
</dbReference>
<proteinExistence type="predicted"/>
<dbReference type="Gene3D" id="1.10.150.730">
    <property type="match status" value="1"/>
</dbReference>
<protein>
    <submittedName>
        <fullName evidence="3">Type III secretion system effector protein XopC</fullName>
    </submittedName>
</protein>
<feature type="region of interest" description="Disordered" evidence="1">
    <location>
        <begin position="1"/>
        <end position="23"/>
    </location>
</feature>
<dbReference type="InterPro" id="IPR000836">
    <property type="entry name" value="PRTase_dom"/>
</dbReference>
<keyword evidence="4" id="KW-1185">Reference proteome</keyword>
<dbReference type="SUPFAM" id="SSF53271">
    <property type="entry name" value="PRTase-like"/>
    <property type="match status" value="1"/>
</dbReference>
<evidence type="ECO:0000313" key="4">
    <source>
        <dbReference type="Proteomes" id="UP000515406"/>
    </source>
</evidence>
<evidence type="ECO:0000313" key="3">
    <source>
        <dbReference type="EMBL" id="MDV7249099.1"/>
    </source>
</evidence>
<dbReference type="InterPro" id="IPR036412">
    <property type="entry name" value="HAD-like_sf"/>
</dbReference>
<evidence type="ECO:0000313" key="5">
    <source>
        <dbReference type="Proteomes" id="UP001187425"/>
    </source>
</evidence>
<dbReference type="SUPFAM" id="SSF56784">
    <property type="entry name" value="HAD-like"/>
    <property type="match status" value="1"/>
</dbReference>
<dbReference type="GeneID" id="71691415"/>
<dbReference type="InterPro" id="IPR029057">
    <property type="entry name" value="PRTase-like"/>
</dbReference>
<sequence>MKTSGVSKSHDLSQFPEGDLTPEILIPVGRNSDIPKDAALSAELKGLRPLNRTPSKVPTASDNLQAVNKMIAEQRSNNNVGKGQFLLSTQNLGSAKRVDSQNYHSRDESGKAPFFFSEFATEKPSLQSVKSLSKGKQDYYAVRHVGKRGRDLFTDEPIEGENSKLGRLKTSPLLSTQSQGARAIRALAATATIDKSRGEYVARLHRHVVEALGDEGGVVHLLRPTRDHYAEDSTLNFFTFCEQTELASSLNSLEATSAKKNGRKPIVFTDHKSLVGLSRTSRTEASPIGRLVQQPYFVTSDLKRGDKVVITDDHIQAGGSMLAMEAAAKEAGVDVLALATLSAHPFSPQLTMSSEVSAFLDETLASWDPQGKVTERLAAIGMPREKLTNSEAMILIAYAIDPASDSAISRFESIQNNLFERAHLHNVGIDPDAPDTLEQMQKLRSMQEMAGTDSARNFVDDAKVLEGEHDSLIPILKMKPASPDEIVKELDQVSLASRSSIQASEVKQVVVLDWDDCLRDEKGLNYKLMHNALAIAAREHASTWPELGDAVGVLHSKLKDAGPVDDEAPLLMKNQKDFSSYLMGKPSVYKRHIIEDFVKKMLPGISEQKAASINNAIYSNFVRQYKMLVKPEISKKNYRRDVPFPDIELSLLPGAKEILEKSRNANSRVILISNRGHGDLENEINHLGMMHYFDVVSGAEEVTLEKPHWTPSQMPEDLQKRLISSLNGSDEEPLRATLAEAAIYSHPDSTIIGRIDKKPDSTRLAESLERLSVQPNVPITSYGDQPSDIKQLKSVAEPKGRVLKGVIVNAQRDDVGREIDVDGVPTRVVSKITEL</sequence>
<dbReference type="Gene3D" id="3.40.50.2020">
    <property type="match status" value="1"/>
</dbReference>
<dbReference type="InterPro" id="IPR023214">
    <property type="entry name" value="HAD_sf"/>
</dbReference>
<dbReference type="CDD" id="cd06223">
    <property type="entry name" value="PRTases_typeI"/>
    <property type="match status" value="1"/>
</dbReference>